<dbReference type="InterPro" id="IPR001763">
    <property type="entry name" value="Rhodanese-like_dom"/>
</dbReference>
<sequence length="186" mass="20904">MSIKTDYVLDAKGLACPMPIVRTKKAINELQNGQVLEVQATDKGSTADIKAWSERTGHQYLGTLEDGGALKHYIRKSESEEKVEKKFPHVISNEELKAILNEREIFLVDVREEAEYAFQHIKDSISIPLGELDSRMNDLNKEAEIFVICRTGNRSDLAAQKLADKGFLNVKNVVPGMSAWTEEKVK</sequence>
<dbReference type="Proteomes" id="UP001232343">
    <property type="component" value="Unassembled WGS sequence"/>
</dbReference>
<evidence type="ECO:0000313" key="3">
    <source>
        <dbReference type="Proteomes" id="UP001232343"/>
    </source>
</evidence>
<dbReference type="RefSeq" id="WP_244681335.1">
    <property type="nucleotide sequence ID" value="NZ_JALIRM010000005.1"/>
</dbReference>
<dbReference type="SMART" id="SM00450">
    <property type="entry name" value="RHOD"/>
    <property type="match status" value="1"/>
</dbReference>
<dbReference type="InterPro" id="IPR050229">
    <property type="entry name" value="GlpE_sulfurtransferase"/>
</dbReference>
<evidence type="ECO:0000313" key="2">
    <source>
        <dbReference type="EMBL" id="MDQ0343109.1"/>
    </source>
</evidence>
<accession>A0ABU0D3Y9</accession>
<dbReference type="EMBL" id="JAUSUO010000003">
    <property type="protein sequence ID" value="MDQ0343109.1"/>
    <property type="molecule type" value="Genomic_DNA"/>
</dbReference>
<dbReference type="InterPro" id="IPR036873">
    <property type="entry name" value="Rhodanese-like_dom_sf"/>
</dbReference>
<dbReference type="PROSITE" id="PS50206">
    <property type="entry name" value="RHODANESE_3"/>
    <property type="match status" value="1"/>
</dbReference>
<name>A0ABU0D3Y9_9BACI</name>
<evidence type="ECO:0000259" key="1">
    <source>
        <dbReference type="PROSITE" id="PS50206"/>
    </source>
</evidence>
<dbReference type="Pfam" id="PF01206">
    <property type="entry name" value="TusA"/>
    <property type="match status" value="1"/>
</dbReference>
<feature type="domain" description="Rhodanese" evidence="1">
    <location>
        <begin position="101"/>
        <end position="185"/>
    </location>
</feature>
<dbReference type="InterPro" id="IPR001455">
    <property type="entry name" value="TusA-like"/>
</dbReference>
<dbReference type="Gene3D" id="3.30.110.40">
    <property type="entry name" value="TusA-like domain"/>
    <property type="match status" value="1"/>
</dbReference>
<protein>
    <submittedName>
        <fullName evidence="2">Rhodanese-related sulfurtransferase/TusA-related sulfurtransferase</fullName>
    </submittedName>
</protein>
<organism evidence="2 3">
    <name type="scientific">Lederbergia wuyishanensis</name>
    <dbReference type="NCBI Taxonomy" id="1347903"/>
    <lineage>
        <taxon>Bacteria</taxon>
        <taxon>Bacillati</taxon>
        <taxon>Bacillota</taxon>
        <taxon>Bacilli</taxon>
        <taxon>Bacillales</taxon>
        <taxon>Bacillaceae</taxon>
        <taxon>Lederbergia</taxon>
    </lineage>
</organism>
<dbReference type="CDD" id="cd00291">
    <property type="entry name" value="SirA_YedF_YeeD"/>
    <property type="match status" value="1"/>
</dbReference>
<proteinExistence type="predicted"/>
<dbReference type="InterPro" id="IPR036868">
    <property type="entry name" value="TusA-like_sf"/>
</dbReference>
<dbReference type="Pfam" id="PF00581">
    <property type="entry name" value="Rhodanese"/>
    <property type="match status" value="1"/>
</dbReference>
<dbReference type="CDD" id="cd00158">
    <property type="entry name" value="RHOD"/>
    <property type="match status" value="1"/>
</dbReference>
<reference evidence="2 3" key="1">
    <citation type="submission" date="2023-07" db="EMBL/GenBank/DDBJ databases">
        <title>Genomic Encyclopedia of Type Strains, Phase IV (KMG-IV): sequencing the most valuable type-strain genomes for metagenomic binning, comparative biology and taxonomic classification.</title>
        <authorList>
            <person name="Goeker M."/>
        </authorList>
    </citation>
    <scope>NUCLEOTIDE SEQUENCE [LARGE SCALE GENOMIC DNA]</scope>
    <source>
        <strain evidence="2 3">DSM 27848</strain>
    </source>
</reference>
<comment type="caution">
    <text evidence="2">The sequence shown here is derived from an EMBL/GenBank/DDBJ whole genome shotgun (WGS) entry which is preliminary data.</text>
</comment>
<gene>
    <name evidence="2" type="ORF">J2S14_001923</name>
</gene>
<dbReference type="PANTHER" id="PTHR43031">
    <property type="entry name" value="FAD-DEPENDENT OXIDOREDUCTASE"/>
    <property type="match status" value="1"/>
</dbReference>
<dbReference type="PANTHER" id="PTHR43031:SF17">
    <property type="entry name" value="SULFURTRANSFERASE YTWF-RELATED"/>
    <property type="match status" value="1"/>
</dbReference>
<dbReference type="Gene3D" id="3.40.250.10">
    <property type="entry name" value="Rhodanese-like domain"/>
    <property type="match status" value="1"/>
</dbReference>
<dbReference type="PROSITE" id="PS01148">
    <property type="entry name" value="UPF0033"/>
    <property type="match status" value="1"/>
</dbReference>
<keyword evidence="3" id="KW-1185">Reference proteome</keyword>
<dbReference type="SUPFAM" id="SSF52821">
    <property type="entry name" value="Rhodanese/Cell cycle control phosphatase"/>
    <property type="match status" value="1"/>
</dbReference>
<dbReference type="SUPFAM" id="SSF64307">
    <property type="entry name" value="SirA-like"/>
    <property type="match status" value="1"/>
</dbReference>